<dbReference type="Pfam" id="PF02899">
    <property type="entry name" value="Phage_int_SAM_1"/>
    <property type="match status" value="1"/>
</dbReference>
<dbReference type="GO" id="GO:0006310">
    <property type="term" value="P:DNA recombination"/>
    <property type="evidence" value="ECO:0007669"/>
    <property type="project" value="UniProtKB-KW"/>
</dbReference>
<dbReference type="InterPro" id="IPR050090">
    <property type="entry name" value="Tyrosine_recombinase_XerCD"/>
</dbReference>
<keyword evidence="9" id="KW-1185">Reference proteome</keyword>
<reference evidence="8" key="1">
    <citation type="submission" date="2021-01" db="EMBL/GenBank/DDBJ databases">
        <title>Whole genome shotgun sequence of Virgisporangium aurantiacum NBRC 16421.</title>
        <authorList>
            <person name="Komaki H."/>
            <person name="Tamura T."/>
        </authorList>
    </citation>
    <scope>NUCLEOTIDE SEQUENCE</scope>
    <source>
        <strain evidence="8">NBRC 16421</strain>
    </source>
</reference>
<organism evidence="8 9">
    <name type="scientific">Virgisporangium aurantiacum</name>
    <dbReference type="NCBI Taxonomy" id="175570"/>
    <lineage>
        <taxon>Bacteria</taxon>
        <taxon>Bacillati</taxon>
        <taxon>Actinomycetota</taxon>
        <taxon>Actinomycetes</taxon>
        <taxon>Micromonosporales</taxon>
        <taxon>Micromonosporaceae</taxon>
        <taxon>Virgisporangium</taxon>
    </lineage>
</organism>
<dbReference type="PROSITE" id="PS51900">
    <property type="entry name" value="CB"/>
    <property type="match status" value="1"/>
</dbReference>
<evidence type="ECO:0000313" key="8">
    <source>
        <dbReference type="EMBL" id="GIJ64699.1"/>
    </source>
</evidence>
<dbReference type="RefSeq" id="WP_204013976.1">
    <property type="nucleotide sequence ID" value="NZ_BOPG01000126.1"/>
</dbReference>
<gene>
    <name evidence="8" type="ORF">Vau01_122150</name>
</gene>
<dbReference type="InterPro" id="IPR013762">
    <property type="entry name" value="Integrase-like_cat_sf"/>
</dbReference>
<accession>A0A8J3ZI82</accession>
<evidence type="ECO:0008006" key="10">
    <source>
        <dbReference type="Google" id="ProtNLM"/>
    </source>
</evidence>
<feature type="domain" description="Core-binding (CB)" evidence="7">
    <location>
        <begin position="1"/>
        <end position="93"/>
    </location>
</feature>
<dbReference type="EMBL" id="BOPG01000126">
    <property type="protein sequence ID" value="GIJ64699.1"/>
    <property type="molecule type" value="Genomic_DNA"/>
</dbReference>
<keyword evidence="1" id="KW-0229">DNA integration</keyword>
<keyword evidence="3" id="KW-0233">DNA recombination</keyword>
<dbReference type="Pfam" id="PF00589">
    <property type="entry name" value="Phage_integrase"/>
    <property type="match status" value="1"/>
</dbReference>
<dbReference type="GO" id="GO:0003677">
    <property type="term" value="F:DNA binding"/>
    <property type="evidence" value="ECO:0007669"/>
    <property type="project" value="UniProtKB-UniRule"/>
</dbReference>
<dbReference type="PANTHER" id="PTHR30349:SF81">
    <property type="entry name" value="TYROSINE RECOMBINASE XERC"/>
    <property type="match status" value="1"/>
</dbReference>
<dbReference type="Gene3D" id="1.10.150.130">
    <property type="match status" value="1"/>
</dbReference>
<protein>
    <recommendedName>
        <fullName evidence="10">Integrase</fullName>
    </recommendedName>
</protein>
<dbReference type="AlphaFoldDB" id="A0A8J3ZI82"/>
<comment type="caution">
    <text evidence="8">The sequence shown here is derived from an EMBL/GenBank/DDBJ whole genome shotgun (WGS) entry which is preliminary data.</text>
</comment>
<evidence type="ECO:0000259" key="6">
    <source>
        <dbReference type="PROSITE" id="PS51898"/>
    </source>
</evidence>
<dbReference type="InterPro" id="IPR011010">
    <property type="entry name" value="DNA_brk_join_enz"/>
</dbReference>
<feature type="region of interest" description="Disordered" evidence="5">
    <location>
        <begin position="234"/>
        <end position="255"/>
    </location>
</feature>
<dbReference type="GO" id="GO:0015074">
    <property type="term" value="P:DNA integration"/>
    <property type="evidence" value="ECO:0007669"/>
    <property type="project" value="UniProtKB-KW"/>
</dbReference>
<keyword evidence="2 4" id="KW-0238">DNA-binding</keyword>
<dbReference type="PANTHER" id="PTHR30349">
    <property type="entry name" value="PHAGE INTEGRASE-RELATED"/>
    <property type="match status" value="1"/>
</dbReference>
<evidence type="ECO:0000256" key="1">
    <source>
        <dbReference type="ARBA" id="ARBA00022908"/>
    </source>
</evidence>
<feature type="domain" description="Tyr recombinase" evidence="6">
    <location>
        <begin position="117"/>
        <end position="255"/>
    </location>
</feature>
<evidence type="ECO:0000256" key="4">
    <source>
        <dbReference type="PROSITE-ProRule" id="PRU01248"/>
    </source>
</evidence>
<dbReference type="InterPro" id="IPR010998">
    <property type="entry name" value="Integrase_recombinase_N"/>
</dbReference>
<evidence type="ECO:0000256" key="5">
    <source>
        <dbReference type="SAM" id="MobiDB-lite"/>
    </source>
</evidence>
<evidence type="ECO:0000256" key="2">
    <source>
        <dbReference type="ARBA" id="ARBA00023125"/>
    </source>
</evidence>
<evidence type="ECO:0000259" key="7">
    <source>
        <dbReference type="PROSITE" id="PS51900"/>
    </source>
</evidence>
<sequence>MRWLPPSRRSSPSGWQPSDASPHTISAYRDAWRLLLTFARDRVRKAPSQLDFVDLDARLVSAFLTSLEAERGNSASTRNARLTAIRSLFRYAATLHPEHAGLIMRVLAIPSKRHDQTMICFLNPDEVDALLAAPNPDTWHGRRDHALLTLTVQTGLRVSELTSLTISDIHLGAGANVHCFGKAVALLLRVLQIGASTFCGWASKAAAPCERDEVDRGLLSIIFEIWTASGWHLRRGPGPPTATPRRDPGVSGSSG</sequence>
<evidence type="ECO:0000256" key="3">
    <source>
        <dbReference type="ARBA" id="ARBA00023172"/>
    </source>
</evidence>
<dbReference type="Gene3D" id="1.10.443.10">
    <property type="entry name" value="Intergrase catalytic core"/>
    <property type="match status" value="1"/>
</dbReference>
<dbReference type="Proteomes" id="UP000612585">
    <property type="component" value="Unassembled WGS sequence"/>
</dbReference>
<feature type="compositionally biased region" description="Low complexity" evidence="5">
    <location>
        <begin position="1"/>
        <end position="13"/>
    </location>
</feature>
<name>A0A8J3ZI82_9ACTN</name>
<proteinExistence type="predicted"/>
<dbReference type="PROSITE" id="PS51898">
    <property type="entry name" value="TYR_RECOMBINASE"/>
    <property type="match status" value="1"/>
</dbReference>
<dbReference type="SUPFAM" id="SSF56349">
    <property type="entry name" value="DNA breaking-rejoining enzymes"/>
    <property type="match status" value="1"/>
</dbReference>
<dbReference type="InterPro" id="IPR004107">
    <property type="entry name" value="Integrase_SAM-like_N"/>
</dbReference>
<dbReference type="InterPro" id="IPR044068">
    <property type="entry name" value="CB"/>
</dbReference>
<feature type="region of interest" description="Disordered" evidence="5">
    <location>
        <begin position="1"/>
        <end position="21"/>
    </location>
</feature>
<dbReference type="InterPro" id="IPR002104">
    <property type="entry name" value="Integrase_catalytic"/>
</dbReference>
<evidence type="ECO:0000313" key="9">
    <source>
        <dbReference type="Proteomes" id="UP000612585"/>
    </source>
</evidence>